<keyword evidence="1" id="KW-1133">Transmembrane helix</keyword>
<evidence type="ECO:0000259" key="2">
    <source>
        <dbReference type="Pfam" id="PF18145"/>
    </source>
</evidence>
<feature type="transmembrane region" description="Helical" evidence="1">
    <location>
        <begin position="450"/>
        <end position="470"/>
    </location>
</feature>
<organism evidence="3 4">
    <name type="scientific">Venenivibrio stagnispumantis</name>
    <dbReference type="NCBI Taxonomy" id="407998"/>
    <lineage>
        <taxon>Bacteria</taxon>
        <taxon>Pseudomonadati</taxon>
        <taxon>Aquificota</taxon>
        <taxon>Aquificia</taxon>
        <taxon>Aquificales</taxon>
        <taxon>Hydrogenothermaceae</taxon>
        <taxon>Venenivibrio</taxon>
    </lineage>
</organism>
<dbReference type="Proteomes" id="UP001157947">
    <property type="component" value="Unassembled WGS sequence"/>
</dbReference>
<dbReference type="RefSeq" id="WP_265134994.1">
    <property type="nucleotide sequence ID" value="NZ_FXTX01000019.1"/>
</dbReference>
<keyword evidence="1" id="KW-0472">Membrane</keyword>
<evidence type="ECO:0000256" key="1">
    <source>
        <dbReference type="SAM" id="Phobius"/>
    </source>
</evidence>
<keyword evidence="1" id="KW-0812">Transmembrane</keyword>
<dbReference type="EMBL" id="FXTX01000019">
    <property type="protein sequence ID" value="SMP19292.1"/>
    <property type="molecule type" value="Genomic_DNA"/>
</dbReference>
<gene>
    <name evidence="3" type="ORF">SAMN06264868_1199</name>
</gene>
<sequence length="500" mass="58085">MLEKFKNDPSDRIKIIKSKKLSEEDKPVLYELLTDKNVSDEEKFLIWKAIKQKNDLLDVEKLSELLNMPALNVKKIFTSTPIEVKFPIALKDKAEITKAYIIELPKETDTLSFSLKEDKIEALKTIKDIVNKPFFVIFEKDFTHKSFMLAVLVGLLTKGENIDKFAFTGVVNKEKEIFSVDGIEEKEKVAKEQGLKLIKPDYADTIDELLYWIGEEAIDIPFLIMVNKSTEEVKTALTKLEKEIKDKKSYFSIEKLKNIFDIQEEDLYLYYDKPLSEKEEEWQNLIKLFEEKLKNIYSKFENKIRILHIAFATPASLAMGFGIKLGTKKPVILYHYQSDKYVPVIDLSSAETIRTIKGMKEIEKIKYEIKNIQNTEDVAVEIRLASHNLTSDVENYLKANNKDYAIVNIQTLNAGNLPLPEKNEWAEYISEIYTLLNDLKNQYHINRYHIFLSTPVAIAFALGMAIGHFWDTYIYNYNPKAEIKNKYFKVLEGKNLESIF</sequence>
<feature type="domain" description="SMODS-associated and fused to various effectors" evidence="2">
    <location>
        <begin position="283"/>
        <end position="347"/>
    </location>
</feature>
<dbReference type="InterPro" id="IPR040836">
    <property type="entry name" value="SAVED"/>
</dbReference>
<comment type="caution">
    <text evidence="3">The sequence shown here is derived from an EMBL/GenBank/DDBJ whole genome shotgun (WGS) entry which is preliminary data.</text>
</comment>
<dbReference type="AlphaFoldDB" id="A0AA45WNR9"/>
<evidence type="ECO:0000313" key="4">
    <source>
        <dbReference type="Proteomes" id="UP001157947"/>
    </source>
</evidence>
<dbReference type="NCBIfam" id="NF033611">
    <property type="entry name" value="SAVED"/>
    <property type="match status" value="1"/>
</dbReference>
<feature type="domain" description="SMODS-associated and fused to various effectors" evidence="2">
    <location>
        <begin position="364"/>
        <end position="487"/>
    </location>
</feature>
<proteinExistence type="predicted"/>
<name>A0AA45WNR9_9AQUI</name>
<reference evidence="3" key="1">
    <citation type="submission" date="2017-05" db="EMBL/GenBank/DDBJ databases">
        <authorList>
            <person name="Varghese N."/>
            <person name="Submissions S."/>
        </authorList>
    </citation>
    <scope>NUCLEOTIDE SEQUENCE</scope>
    <source>
        <strain evidence="3">DSM 18763</strain>
    </source>
</reference>
<evidence type="ECO:0000313" key="3">
    <source>
        <dbReference type="EMBL" id="SMP19292.1"/>
    </source>
</evidence>
<protein>
    <recommendedName>
        <fullName evidence="2">SMODS-associated and fused to various effectors domain-containing protein</fullName>
    </recommendedName>
</protein>
<keyword evidence="4" id="KW-1185">Reference proteome</keyword>
<accession>A0AA45WNR9</accession>
<dbReference type="Pfam" id="PF18145">
    <property type="entry name" value="SAVED"/>
    <property type="match status" value="2"/>
</dbReference>